<dbReference type="PANTHER" id="PTHR41791">
    <property type="entry name" value="SSL7039 PROTEIN"/>
    <property type="match status" value="1"/>
</dbReference>
<comment type="caution">
    <text evidence="1">The sequence shown here is derived from an EMBL/GenBank/DDBJ whole genome shotgun (WGS) entry which is preliminary data.</text>
</comment>
<sequence length="106" mass="12424">MRLVNYSSHMFELRQTASFRKWLIGLRDRQAYRRIVRLERGQFGDAKFFDGLGELRIDHGPGYRVYFMRRGKMLVILLCGGDKSSQGRDIEAARRLASQWESDHGD</sequence>
<keyword evidence="2" id="KW-1185">Reference proteome</keyword>
<evidence type="ECO:0008006" key="3">
    <source>
        <dbReference type="Google" id="ProtNLM"/>
    </source>
</evidence>
<proteinExistence type="predicted"/>
<dbReference type="InterPro" id="IPR014056">
    <property type="entry name" value="TypeIITA-like_toxin_pred"/>
</dbReference>
<dbReference type="PIRSF" id="PIRSF028744">
    <property type="entry name" value="Addict_mod_HI1419"/>
    <property type="match status" value="1"/>
</dbReference>
<dbReference type="Proteomes" id="UP000644699">
    <property type="component" value="Unassembled WGS sequence"/>
</dbReference>
<reference evidence="1" key="1">
    <citation type="journal article" date="2014" name="Int. J. Syst. Evol. Microbiol.">
        <title>Complete genome sequence of Corynebacterium casei LMG S-19264T (=DSM 44701T), isolated from a smear-ripened cheese.</title>
        <authorList>
            <consortium name="US DOE Joint Genome Institute (JGI-PGF)"/>
            <person name="Walter F."/>
            <person name="Albersmeier A."/>
            <person name="Kalinowski J."/>
            <person name="Ruckert C."/>
        </authorList>
    </citation>
    <scope>NUCLEOTIDE SEQUENCE</scope>
    <source>
        <strain evidence="1">CGMCC 1.15367</strain>
    </source>
</reference>
<protein>
    <recommendedName>
        <fullName evidence="3">Addiction module killer protein</fullName>
    </recommendedName>
</protein>
<evidence type="ECO:0000313" key="2">
    <source>
        <dbReference type="Proteomes" id="UP000644699"/>
    </source>
</evidence>
<dbReference type="EMBL" id="BMIQ01000004">
    <property type="protein sequence ID" value="GGE08566.1"/>
    <property type="molecule type" value="Genomic_DNA"/>
</dbReference>
<reference evidence="1" key="2">
    <citation type="submission" date="2020-09" db="EMBL/GenBank/DDBJ databases">
        <authorList>
            <person name="Sun Q."/>
            <person name="Zhou Y."/>
        </authorList>
    </citation>
    <scope>NUCLEOTIDE SEQUENCE</scope>
    <source>
        <strain evidence="1">CGMCC 1.15367</strain>
    </source>
</reference>
<dbReference type="AlphaFoldDB" id="A0A916ZR23"/>
<accession>A0A916ZR23</accession>
<dbReference type="PANTHER" id="PTHR41791:SF1">
    <property type="entry name" value="SSL7039 PROTEIN"/>
    <property type="match status" value="1"/>
</dbReference>
<dbReference type="NCBIfam" id="TIGR02683">
    <property type="entry name" value="upstrm_HI1419"/>
    <property type="match status" value="1"/>
</dbReference>
<name>A0A916ZR23_9HYPH</name>
<evidence type="ECO:0000313" key="1">
    <source>
        <dbReference type="EMBL" id="GGE08566.1"/>
    </source>
</evidence>
<organism evidence="1 2">
    <name type="scientific">Aureimonas endophytica</name>
    <dbReference type="NCBI Taxonomy" id="2027858"/>
    <lineage>
        <taxon>Bacteria</taxon>
        <taxon>Pseudomonadati</taxon>
        <taxon>Pseudomonadota</taxon>
        <taxon>Alphaproteobacteria</taxon>
        <taxon>Hyphomicrobiales</taxon>
        <taxon>Aurantimonadaceae</taxon>
        <taxon>Aureimonas</taxon>
    </lineage>
</organism>
<gene>
    <name evidence="1" type="ORF">GCM10011390_29560</name>
</gene>